<keyword evidence="3" id="KW-1185">Reference proteome</keyword>
<comment type="caution">
    <text evidence="2">The sequence shown here is derived from an EMBL/GenBank/DDBJ whole genome shotgun (WGS) entry which is preliminary data.</text>
</comment>
<sequence>MSTAKQAPTSASPHQHRIIFFPLPAPGHVIPMVDMAKIFTKHVAECTLILTPLYTSRFESTINRSGLRLITFKFPSETGLPAGCKSSNVLPSRNHLGHFRKAINLLKQPFWELRAHNPEAVVSDAILPWTAIASAKLNIPLERSILFNRPHQNVTSESDPFLIPGLPDQIYLTKSQLAQTTLPDGNLSELYMRVHVQEAEKVTAGYVVNTFYELESTYIKHCERDIGKPIFHVGPVCLGGVSKEDAAERGRGKELAAESERLLRWLDGRPAY</sequence>
<dbReference type="PANTHER" id="PTHR48047">
    <property type="entry name" value="GLYCOSYLTRANSFERASE"/>
    <property type="match status" value="1"/>
</dbReference>
<accession>A0AAV8FZZ6</accession>
<evidence type="ECO:0000313" key="2">
    <source>
        <dbReference type="EMBL" id="KAJ4796368.1"/>
    </source>
</evidence>
<proteinExistence type="inferred from homology"/>
<dbReference type="AlphaFoldDB" id="A0AAV8FZZ6"/>
<evidence type="ECO:0000313" key="3">
    <source>
        <dbReference type="Proteomes" id="UP001140206"/>
    </source>
</evidence>
<dbReference type="Gene3D" id="3.40.50.2000">
    <property type="entry name" value="Glycogen Phosphorylase B"/>
    <property type="match status" value="2"/>
</dbReference>
<dbReference type="EMBL" id="JAMFTS010000002">
    <property type="protein sequence ID" value="KAJ4796368.1"/>
    <property type="molecule type" value="Genomic_DNA"/>
</dbReference>
<dbReference type="PANTHER" id="PTHR48047:SF182">
    <property type="entry name" value="GLYCOSYLTRANSFERASE"/>
    <property type="match status" value="1"/>
</dbReference>
<gene>
    <name evidence="2" type="ORF">LUZ62_047614</name>
</gene>
<evidence type="ECO:0000256" key="1">
    <source>
        <dbReference type="ARBA" id="ARBA00009995"/>
    </source>
</evidence>
<dbReference type="Proteomes" id="UP001140206">
    <property type="component" value="Chromosome 2"/>
</dbReference>
<protein>
    <submittedName>
        <fullName evidence="2">Glycosyltransferase</fullName>
    </submittedName>
</protein>
<comment type="similarity">
    <text evidence="1">Belongs to the UDP-glycosyltransferase family.</text>
</comment>
<reference evidence="2" key="1">
    <citation type="submission" date="2022-08" db="EMBL/GenBank/DDBJ databases">
        <authorList>
            <person name="Marques A."/>
        </authorList>
    </citation>
    <scope>NUCLEOTIDE SEQUENCE</scope>
    <source>
        <strain evidence="2">RhyPub2mFocal</strain>
        <tissue evidence="2">Leaves</tissue>
    </source>
</reference>
<dbReference type="GO" id="GO:0035251">
    <property type="term" value="F:UDP-glucosyltransferase activity"/>
    <property type="evidence" value="ECO:0007669"/>
    <property type="project" value="TreeGrafter"/>
</dbReference>
<name>A0AAV8FZZ6_9POAL</name>
<dbReference type="SUPFAM" id="SSF53756">
    <property type="entry name" value="UDP-Glycosyltransferase/glycogen phosphorylase"/>
    <property type="match status" value="1"/>
</dbReference>
<organism evidence="2 3">
    <name type="scientific">Rhynchospora pubera</name>
    <dbReference type="NCBI Taxonomy" id="906938"/>
    <lineage>
        <taxon>Eukaryota</taxon>
        <taxon>Viridiplantae</taxon>
        <taxon>Streptophyta</taxon>
        <taxon>Embryophyta</taxon>
        <taxon>Tracheophyta</taxon>
        <taxon>Spermatophyta</taxon>
        <taxon>Magnoliopsida</taxon>
        <taxon>Liliopsida</taxon>
        <taxon>Poales</taxon>
        <taxon>Cyperaceae</taxon>
        <taxon>Cyperoideae</taxon>
        <taxon>Rhynchosporeae</taxon>
        <taxon>Rhynchospora</taxon>
    </lineage>
</organism>